<dbReference type="GO" id="GO:0005737">
    <property type="term" value="C:cytoplasm"/>
    <property type="evidence" value="ECO:0007669"/>
    <property type="project" value="TreeGrafter"/>
</dbReference>
<feature type="compositionally biased region" description="Polar residues" evidence="2">
    <location>
        <begin position="409"/>
        <end position="425"/>
    </location>
</feature>
<dbReference type="PANTHER" id="PTHR13847">
    <property type="entry name" value="SARCOSINE DEHYDROGENASE-RELATED"/>
    <property type="match status" value="1"/>
</dbReference>
<accession>A0A934IQM7</accession>
<name>A0A934IQM7_9HYPH</name>
<gene>
    <name evidence="4" type="ORF">JCR33_21590</name>
</gene>
<proteinExistence type="predicted"/>
<feature type="region of interest" description="Disordered" evidence="2">
    <location>
        <begin position="406"/>
        <end position="425"/>
    </location>
</feature>
<evidence type="ECO:0000313" key="5">
    <source>
        <dbReference type="Proteomes" id="UP000609531"/>
    </source>
</evidence>
<dbReference type="EMBL" id="JAEKJA010000026">
    <property type="protein sequence ID" value="MBJ3778307.1"/>
    <property type="molecule type" value="Genomic_DNA"/>
</dbReference>
<protein>
    <submittedName>
        <fullName evidence="4">FAD-binding oxidoreductase</fullName>
    </submittedName>
</protein>
<comment type="caution">
    <text evidence="4">The sequence shown here is derived from an EMBL/GenBank/DDBJ whole genome shotgun (WGS) entry which is preliminary data.</text>
</comment>
<dbReference type="Gene3D" id="3.30.9.10">
    <property type="entry name" value="D-Amino Acid Oxidase, subunit A, domain 2"/>
    <property type="match status" value="1"/>
</dbReference>
<dbReference type="Proteomes" id="UP000609531">
    <property type="component" value="Unassembled WGS sequence"/>
</dbReference>
<dbReference type="SUPFAM" id="SSF51905">
    <property type="entry name" value="FAD/NAD(P)-binding domain"/>
    <property type="match status" value="1"/>
</dbReference>
<evidence type="ECO:0000259" key="3">
    <source>
        <dbReference type="Pfam" id="PF01266"/>
    </source>
</evidence>
<dbReference type="Gene3D" id="3.50.50.60">
    <property type="entry name" value="FAD/NAD(P)-binding domain"/>
    <property type="match status" value="2"/>
</dbReference>
<dbReference type="Pfam" id="PF01266">
    <property type="entry name" value="DAO"/>
    <property type="match status" value="1"/>
</dbReference>
<dbReference type="RefSeq" id="WP_198884210.1">
    <property type="nucleotide sequence ID" value="NZ_JAEKJA010000026.1"/>
</dbReference>
<reference evidence="4" key="1">
    <citation type="submission" date="2020-12" db="EMBL/GenBank/DDBJ databases">
        <title>Bacterial taxonomy.</title>
        <authorList>
            <person name="Pan X."/>
        </authorList>
    </citation>
    <scope>NUCLEOTIDE SEQUENCE</scope>
    <source>
        <strain evidence="4">B2012</strain>
    </source>
</reference>
<dbReference type="PANTHER" id="PTHR13847:SF289">
    <property type="entry name" value="GLYCINE OXIDASE"/>
    <property type="match status" value="1"/>
</dbReference>
<dbReference type="AlphaFoldDB" id="A0A934IQM7"/>
<dbReference type="SUPFAM" id="SSF54373">
    <property type="entry name" value="FAD-linked reductases, C-terminal domain"/>
    <property type="match status" value="1"/>
</dbReference>
<evidence type="ECO:0000256" key="2">
    <source>
        <dbReference type="SAM" id="MobiDB-lite"/>
    </source>
</evidence>
<organism evidence="4 5">
    <name type="scientific">Acuticoccus mangrovi</name>
    <dbReference type="NCBI Taxonomy" id="2796142"/>
    <lineage>
        <taxon>Bacteria</taxon>
        <taxon>Pseudomonadati</taxon>
        <taxon>Pseudomonadota</taxon>
        <taxon>Alphaproteobacteria</taxon>
        <taxon>Hyphomicrobiales</taxon>
        <taxon>Amorphaceae</taxon>
        <taxon>Acuticoccus</taxon>
    </lineage>
</organism>
<keyword evidence="5" id="KW-1185">Reference proteome</keyword>
<evidence type="ECO:0000256" key="1">
    <source>
        <dbReference type="ARBA" id="ARBA00023002"/>
    </source>
</evidence>
<feature type="domain" description="FAD dependent oxidoreductase" evidence="3">
    <location>
        <begin position="2"/>
        <end position="392"/>
    </location>
</feature>
<dbReference type="GO" id="GO:0016491">
    <property type="term" value="F:oxidoreductase activity"/>
    <property type="evidence" value="ECO:0007669"/>
    <property type="project" value="UniProtKB-KW"/>
</dbReference>
<dbReference type="InterPro" id="IPR006076">
    <property type="entry name" value="FAD-dep_OxRdtase"/>
</dbReference>
<sequence>MKVAVIGAGIVGVSTALWLQRDGAEVILIDRVGPAEGTSYGNAGVLASCSVVPVTTPGLIGKAPKMLFSPDEPLFLKWGYLPKLAPWLVRYLRHANADDARRIAAALVGLVGESLADHQAVAEGTPAARYIAPSDYTYAYRDKAAFEGDAFTWELRRAHGFVPVIDEGTAVAAYDPLLGPEVSFLARVPGHGHIKDPGAYVKALADHAVANGARLVIGTAQDVARAAGTVIGVVVDGETIAADAVVVATGVWSGPLAEALGIKVPLESERGYHIELLEPSAMPVAPTMFPAGKFVATPMEGRLRIAGVVEFGGLDAPPSRAPFALLEKGIRKAMPTLTWKGTTEWMGHRPATTDSLPLIGPVPGVKGAYLGFGHQHVGLTSGPKTGRLLAQLVMGRTPNIDITPYAPSRFSSSKPSLAQQMETTG</sequence>
<keyword evidence="1" id="KW-0560">Oxidoreductase</keyword>
<evidence type="ECO:0000313" key="4">
    <source>
        <dbReference type="EMBL" id="MBJ3778307.1"/>
    </source>
</evidence>
<dbReference type="InterPro" id="IPR036188">
    <property type="entry name" value="FAD/NAD-bd_sf"/>
</dbReference>